<accession>A0A1X4NLW2</accession>
<evidence type="ECO:0000256" key="1">
    <source>
        <dbReference type="SAM" id="Phobius"/>
    </source>
</evidence>
<reference evidence="3 4" key="1">
    <citation type="submission" date="2014-03" db="EMBL/GenBank/DDBJ databases">
        <title>The draft genome sequence of Marivita geojedonensis KCTC 23882.</title>
        <authorList>
            <person name="Lai Q."/>
            <person name="Shao Z."/>
        </authorList>
    </citation>
    <scope>NUCLEOTIDE SEQUENCE [LARGE SCALE GENOMIC DNA]</scope>
    <source>
        <strain evidence="3 4">DPG-138</strain>
    </source>
</reference>
<keyword evidence="1" id="KW-0812">Transmembrane</keyword>
<dbReference type="AlphaFoldDB" id="A0A1X4NLW2"/>
<dbReference type="GO" id="GO:0003700">
    <property type="term" value="F:DNA-binding transcription factor activity"/>
    <property type="evidence" value="ECO:0007669"/>
    <property type="project" value="TreeGrafter"/>
</dbReference>
<dbReference type="InterPro" id="IPR018490">
    <property type="entry name" value="cNMP-bd_dom_sf"/>
</dbReference>
<dbReference type="PROSITE" id="PS50042">
    <property type="entry name" value="CNMP_BINDING_3"/>
    <property type="match status" value="1"/>
</dbReference>
<gene>
    <name evidence="3" type="ORF">MGEO_07635</name>
</gene>
<keyword evidence="4" id="KW-1185">Reference proteome</keyword>
<dbReference type="Proteomes" id="UP000193926">
    <property type="component" value="Unassembled WGS sequence"/>
</dbReference>
<dbReference type="GO" id="GO:0005829">
    <property type="term" value="C:cytosol"/>
    <property type="evidence" value="ECO:0007669"/>
    <property type="project" value="TreeGrafter"/>
</dbReference>
<comment type="caution">
    <text evidence="3">The sequence shown here is derived from an EMBL/GenBank/DDBJ whole genome shotgun (WGS) entry which is preliminary data.</text>
</comment>
<dbReference type="STRING" id="1123756.MGEO_07635"/>
<organism evidence="3 4">
    <name type="scientific">Marivita geojedonensis</name>
    <dbReference type="NCBI Taxonomy" id="1123756"/>
    <lineage>
        <taxon>Bacteria</taxon>
        <taxon>Pseudomonadati</taxon>
        <taxon>Pseudomonadota</taxon>
        <taxon>Alphaproteobacteria</taxon>
        <taxon>Rhodobacterales</taxon>
        <taxon>Roseobacteraceae</taxon>
        <taxon>Marivita</taxon>
    </lineage>
</organism>
<dbReference type="InterPro" id="IPR050397">
    <property type="entry name" value="Env_Response_Regulators"/>
</dbReference>
<evidence type="ECO:0000259" key="2">
    <source>
        <dbReference type="PROSITE" id="PS50042"/>
    </source>
</evidence>
<dbReference type="RefSeq" id="WP_158090984.1">
    <property type="nucleotide sequence ID" value="NZ_JFKC01000005.1"/>
</dbReference>
<keyword evidence="1" id="KW-1133">Transmembrane helix</keyword>
<feature type="domain" description="Cyclic nucleotide-binding" evidence="2">
    <location>
        <begin position="92"/>
        <end position="171"/>
    </location>
</feature>
<feature type="transmembrane region" description="Helical" evidence="1">
    <location>
        <begin position="46"/>
        <end position="66"/>
    </location>
</feature>
<dbReference type="SMART" id="SM00100">
    <property type="entry name" value="cNMP"/>
    <property type="match status" value="1"/>
</dbReference>
<dbReference type="Gene3D" id="2.60.120.10">
    <property type="entry name" value="Jelly Rolls"/>
    <property type="match status" value="1"/>
</dbReference>
<protein>
    <recommendedName>
        <fullName evidence="2">Cyclic nucleotide-binding domain-containing protein</fullName>
    </recommendedName>
</protein>
<dbReference type="PANTHER" id="PTHR24567">
    <property type="entry name" value="CRP FAMILY TRANSCRIPTIONAL REGULATORY PROTEIN"/>
    <property type="match status" value="1"/>
</dbReference>
<dbReference type="SUPFAM" id="SSF51206">
    <property type="entry name" value="cAMP-binding domain-like"/>
    <property type="match status" value="1"/>
</dbReference>
<proteinExistence type="predicted"/>
<name>A0A1X4NLW2_9RHOB</name>
<dbReference type="InterPro" id="IPR000595">
    <property type="entry name" value="cNMP-bd_dom"/>
</dbReference>
<dbReference type="PANTHER" id="PTHR24567:SF68">
    <property type="entry name" value="DNA-BINDING TRANSCRIPTIONAL DUAL REGULATOR CRP"/>
    <property type="match status" value="1"/>
</dbReference>
<dbReference type="EMBL" id="JFKC01000005">
    <property type="protein sequence ID" value="OSQ51343.1"/>
    <property type="molecule type" value="Genomic_DNA"/>
</dbReference>
<sequence>MPFLEVFGWLGALLTLAAYSMRSMFPLRCVALGANVAFITYGALTPVYPMLALHLGLLPLNAYRLAEILLGLRRMRAASRIVNPVDALRPFLRPTRFSDGDVVFRRGDVPDRIYYLERGTVLLPELGERLLEGAIFGEMAYFSDAGQRTASAICEGDCSILSIDEKSFMMLNRQHPEFGHYLIRLIAQRLVDGHRKRPELYEGFIEQPSAGAMKTAGSAT</sequence>
<dbReference type="InterPro" id="IPR014710">
    <property type="entry name" value="RmlC-like_jellyroll"/>
</dbReference>
<keyword evidence="1" id="KW-0472">Membrane</keyword>
<dbReference type="OrthoDB" id="9786503at2"/>
<dbReference type="CDD" id="cd00038">
    <property type="entry name" value="CAP_ED"/>
    <property type="match status" value="1"/>
</dbReference>
<evidence type="ECO:0000313" key="4">
    <source>
        <dbReference type="Proteomes" id="UP000193926"/>
    </source>
</evidence>
<evidence type="ECO:0000313" key="3">
    <source>
        <dbReference type="EMBL" id="OSQ51343.1"/>
    </source>
</evidence>
<dbReference type="Pfam" id="PF00027">
    <property type="entry name" value="cNMP_binding"/>
    <property type="match status" value="1"/>
</dbReference>